<dbReference type="PANTHER" id="PTHR33112:SF16">
    <property type="entry name" value="HETEROKARYON INCOMPATIBILITY DOMAIN-CONTAINING PROTEIN"/>
    <property type="match status" value="1"/>
</dbReference>
<reference evidence="1 2" key="1">
    <citation type="submission" date="2016-05" db="EMBL/GenBank/DDBJ databases">
        <title>A degradative enzymes factory behind the ericoid mycorrhizal symbiosis.</title>
        <authorList>
            <consortium name="DOE Joint Genome Institute"/>
            <person name="Martino E."/>
            <person name="Morin E."/>
            <person name="Grelet G."/>
            <person name="Kuo A."/>
            <person name="Kohler A."/>
            <person name="Daghino S."/>
            <person name="Barry K."/>
            <person name="Choi C."/>
            <person name="Cichocki N."/>
            <person name="Clum A."/>
            <person name="Copeland A."/>
            <person name="Hainaut M."/>
            <person name="Haridas S."/>
            <person name="Labutti K."/>
            <person name="Lindquist E."/>
            <person name="Lipzen A."/>
            <person name="Khouja H.-R."/>
            <person name="Murat C."/>
            <person name="Ohm R."/>
            <person name="Olson A."/>
            <person name="Spatafora J."/>
            <person name="Veneault-Fourrey C."/>
            <person name="Henrissat B."/>
            <person name="Grigoriev I."/>
            <person name="Martin F."/>
            <person name="Perotto S."/>
        </authorList>
    </citation>
    <scope>NUCLEOTIDE SEQUENCE [LARGE SCALE GENOMIC DNA]</scope>
    <source>
        <strain evidence="1 2">UAMH 7357</strain>
    </source>
</reference>
<evidence type="ECO:0000313" key="1">
    <source>
        <dbReference type="EMBL" id="PMD26292.1"/>
    </source>
</evidence>
<accession>A0A2J6QJ59</accession>
<sequence>MSCDMSSLLCGSCKAITFTMLLEGFVHPKRFTDVVVSGRTCKLCRLMVCMYSKLQIKSPWSPYEVEKSYDTISDSLPSLPVVSRELIGLDELPYFETLEKPVDYLPWKREYVMDFTSRPKPVLRYGNFGGGSTIQVSACEDSYYHSPEMVPLRDVTTCAAPRNYTMLRKWLKNCMETHKRCRPSGQNSVSDLSCESVALPIRLVDVGSPAGEMCPFLAETRGKRGSYLTLSHRWGTHKKTETTKDNIHRFKQALPMDELPQTFKDAIISAKIRDIFESSSCTLAAVHALDDDSNDQGLFLPHNDPLAVRMCCPVKRKAVPKASAKVLNAAGRNCVWKYEWLKKGQGEADISDIIRHNTIVLRPSIASLRYKMRGSKWYNRGWVFQERVLSRRIIYYTGDKVYWDCLQEQGDEQGVETPQSSRNAWFSSEAMAASNAHSFVKMLAREYSTCELSKRKDNLLAVMGVCNKFGYYYGQTFHAGIPDDGTGQSLLWHASKDSMPQYKDFHAPSWTWAGRSGKPSYYIPEPLETISESLISHMSFYTRTDCDSNNPHGICEGTCISGDVSLIAPVGELSRGQKLYDMKFEGYNGPTESAPSQLLIWVLGSGVHASGISTFRIDSETGTIVYNPRNLFLPWHTEILEDSSGHCIGYLVPDVSRSSNEPISERCIDIIGLETLADSPTRYRRIGRGRILCNAWLAQCTEEKITIG</sequence>
<dbReference type="OrthoDB" id="3539765at2759"/>
<protein>
    <recommendedName>
        <fullName evidence="3">Heterokaryon incompatibility domain-containing protein</fullName>
    </recommendedName>
</protein>
<keyword evidence="2" id="KW-1185">Reference proteome</keyword>
<dbReference type="AlphaFoldDB" id="A0A2J6QJ59"/>
<proteinExistence type="predicted"/>
<dbReference type="Proteomes" id="UP000235672">
    <property type="component" value="Unassembled WGS sequence"/>
</dbReference>
<dbReference type="PANTHER" id="PTHR33112">
    <property type="entry name" value="DOMAIN PROTEIN, PUTATIVE-RELATED"/>
    <property type="match status" value="1"/>
</dbReference>
<evidence type="ECO:0008006" key="3">
    <source>
        <dbReference type="Google" id="ProtNLM"/>
    </source>
</evidence>
<organism evidence="1 2">
    <name type="scientific">Hyaloscypha hepaticicola</name>
    <dbReference type="NCBI Taxonomy" id="2082293"/>
    <lineage>
        <taxon>Eukaryota</taxon>
        <taxon>Fungi</taxon>
        <taxon>Dikarya</taxon>
        <taxon>Ascomycota</taxon>
        <taxon>Pezizomycotina</taxon>
        <taxon>Leotiomycetes</taxon>
        <taxon>Helotiales</taxon>
        <taxon>Hyaloscyphaceae</taxon>
        <taxon>Hyaloscypha</taxon>
    </lineage>
</organism>
<dbReference type="EMBL" id="KZ613468">
    <property type="protein sequence ID" value="PMD26292.1"/>
    <property type="molecule type" value="Genomic_DNA"/>
</dbReference>
<gene>
    <name evidence="1" type="ORF">NA56DRAFT_733131</name>
</gene>
<name>A0A2J6QJ59_9HELO</name>
<evidence type="ECO:0000313" key="2">
    <source>
        <dbReference type="Proteomes" id="UP000235672"/>
    </source>
</evidence>